<dbReference type="GO" id="GO:0016020">
    <property type="term" value="C:membrane"/>
    <property type="evidence" value="ECO:0007669"/>
    <property type="project" value="InterPro"/>
</dbReference>
<keyword evidence="3" id="KW-1185">Reference proteome</keyword>
<reference evidence="2 3" key="1">
    <citation type="submission" date="2021-06" db="EMBL/GenBank/DDBJ databases">
        <title>Caerostris extrusa draft genome.</title>
        <authorList>
            <person name="Kono N."/>
            <person name="Arakawa K."/>
        </authorList>
    </citation>
    <scope>NUCLEOTIDE SEQUENCE [LARGE SCALE GENOMIC DNA]</scope>
</reference>
<dbReference type="Gene3D" id="4.10.1240.10">
    <property type="entry name" value="GPCR, family 2, extracellular hormone receptor domain"/>
    <property type="match status" value="1"/>
</dbReference>
<dbReference type="InterPro" id="IPR001879">
    <property type="entry name" value="GPCR_2_extracellular_dom"/>
</dbReference>
<feature type="domain" description="G-protein coupled receptors family 2 profile 1" evidence="1">
    <location>
        <begin position="7"/>
        <end position="61"/>
    </location>
</feature>
<accession>A0AAV4YGS2</accession>
<name>A0AAV4YGS2_CAEEX</name>
<evidence type="ECO:0000259" key="1">
    <source>
        <dbReference type="PROSITE" id="PS50227"/>
    </source>
</evidence>
<organism evidence="2 3">
    <name type="scientific">Caerostris extrusa</name>
    <name type="common">Bark spider</name>
    <name type="synonym">Caerostris bankana</name>
    <dbReference type="NCBI Taxonomy" id="172846"/>
    <lineage>
        <taxon>Eukaryota</taxon>
        <taxon>Metazoa</taxon>
        <taxon>Ecdysozoa</taxon>
        <taxon>Arthropoda</taxon>
        <taxon>Chelicerata</taxon>
        <taxon>Arachnida</taxon>
        <taxon>Araneae</taxon>
        <taxon>Araneomorphae</taxon>
        <taxon>Entelegynae</taxon>
        <taxon>Araneoidea</taxon>
        <taxon>Araneidae</taxon>
        <taxon>Caerostris</taxon>
    </lineage>
</organism>
<gene>
    <name evidence="2" type="primary">AVEN_264045_1</name>
    <name evidence="2" type="ORF">CEXT_160661</name>
</gene>
<dbReference type="GO" id="GO:0004930">
    <property type="term" value="F:G protein-coupled receptor activity"/>
    <property type="evidence" value="ECO:0007669"/>
    <property type="project" value="InterPro"/>
</dbReference>
<dbReference type="Proteomes" id="UP001054945">
    <property type="component" value="Unassembled WGS sequence"/>
</dbReference>
<protein>
    <submittedName>
        <fullName evidence="2">G_PROTEIN_RECEP_F2_3 domain-containing protein</fullName>
    </submittedName>
</protein>
<dbReference type="PROSITE" id="PS50227">
    <property type="entry name" value="G_PROTEIN_RECEP_F2_3"/>
    <property type="match status" value="1"/>
</dbReference>
<evidence type="ECO:0000313" key="2">
    <source>
        <dbReference type="EMBL" id="GIZ05407.1"/>
    </source>
</evidence>
<sequence>MTQCTKFCLNNAKDDDEDDAKDGICQAQRTLHCPRTWDGWQCWPDTPAGEEAEGLCQEHVYFMSQPPPCPKIITPQMGIVLGSTRNNQQMRNSSLEL</sequence>
<dbReference type="SUPFAM" id="SSF111418">
    <property type="entry name" value="Hormone receptor domain"/>
    <property type="match status" value="1"/>
</dbReference>
<dbReference type="EMBL" id="BPLR01019311">
    <property type="protein sequence ID" value="GIZ05407.1"/>
    <property type="molecule type" value="Genomic_DNA"/>
</dbReference>
<comment type="caution">
    <text evidence="2">The sequence shown here is derived from an EMBL/GenBank/DDBJ whole genome shotgun (WGS) entry which is preliminary data.</text>
</comment>
<evidence type="ECO:0000313" key="3">
    <source>
        <dbReference type="Proteomes" id="UP001054945"/>
    </source>
</evidence>
<dbReference type="InterPro" id="IPR036445">
    <property type="entry name" value="GPCR_2_extracell_dom_sf"/>
</dbReference>
<proteinExistence type="predicted"/>
<dbReference type="Pfam" id="PF02793">
    <property type="entry name" value="HRM"/>
    <property type="match status" value="1"/>
</dbReference>
<dbReference type="AlphaFoldDB" id="A0AAV4YGS2"/>